<evidence type="ECO:0000256" key="1">
    <source>
        <dbReference type="SAM" id="Coils"/>
    </source>
</evidence>
<name>A0AAJ6VMW6_9HYME</name>
<dbReference type="KEGG" id="csol:105360331"/>
<sequence>MESSESIDISSIEFTLEDTYEHLKDIKKERELEIQQLMNIIKNNEIRTLDSNITPEEIRYKRAKYVQSLDKYVKLEQPRDLPIVNTADFYTSVLKDLEDEVTTSEELNEAADEEIKELESDINYLENQIVTFKQMKEATLSTEDNETTNYKAEMIVIKRLFNEVKNDLEIVVDTLFPANHGFQELLCVLTRALSKGGDDLYIDVTPDTLDFINFLEEADIIQFHPHDKTKIKLMNM</sequence>
<dbReference type="Proteomes" id="UP000695007">
    <property type="component" value="Unplaced"/>
</dbReference>
<reference evidence="3" key="1">
    <citation type="submission" date="2025-08" db="UniProtKB">
        <authorList>
            <consortium name="RefSeq"/>
        </authorList>
    </citation>
    <scope>IDENTIFICATION</scope>
</reference>
<organism evidence="2 3">
    <name type="scientific">Ceratosolen solmsi marchali</name>
    <dbReference type="NCBI Taxonomy" id="326594"/>
    <lineage>
        <taxon>Eukaryota</taxon>
        <taxon>Metazoa</taxon>
        <taxon>Ecdysozoa</taxon>
        <taxon>Arthropoda</taxon>
        <taxon>Hexapoda</taxon>
        <taxon>Insecta</taxon>
        <taxon>Pterygota</taxon>
        <taxon>Neoptera</taxon>
        <taxon>Endopterygota</taxon>
        <taxon>Hymenoptera</taxon>
        <taxon>Apocrita</taxon>
        <taxon>Proctotrupomorpha</taxon>
        <taxon>Chalcidoidea</taxon>
        <taxon>Agaonidae</taxon>
        <taxon>Agaoninae</taxon>
        <taxon>Ceratosolen</taxon>
    </lineage>
</organism>
<evidence type="ECO:0000313" key="2">
    <source>
        <dbReference type="Proteomes" id="UP000695007"/>
    </source>
</evidence>
<gene>
    <name evidence="3" type="primary">LOC105360331</name>
</gene>
<accession>A0AAJ6VMW6</accession>
<evidence type="ECO:0000313" key="3">
    <source>
        <dbReference type="RefSeq" id="XP_011495525.1"/>
    </source>
</evidence>
<dbReference type="GeneID" id="105360331"/>
<protein>
    <submittedName>
        <fullName evidence="3">Uncharacterized protein LOC105360331</fullName>
    </submittedName>
</protein>
<proteinExistence type="predicted"/>
<keyword evidence="1" id="KW-0175">Coiled coil</keyword>
<feature type="coiled-coil region" evidence="1">
    <location>
        <begin position="94"/>
        <end position="135"/>
    </location>
</feature>
<dbReference type="RefSeq" id="XP_011495525.1">
    <property type="nucleotide sequence ID" value="XM_011497223.1"/>
</dbReference>
<dbReference type="AlphaFoldDB" id="A0AAJ6VMW6"/>
<keyword evidence="2" id="KW-1185">Reference proteome</keyword>